<dbReference type="Proteomes" id="UP000199138">
    <property type="component" value="Unassembled WGS sequence"/>
</dbReference>
<dbReference type="InterPro" id="IPR004360">
    <property type="entry name" value="Glyas_Fos-R_dOase_dom"/>
</dbReference>
<dbReference type="InterPro" id="IPR037523">
    <property type="entry name" value="VOC_core"/>
</dbReference>
<dbReference type="STRING" id="1224947.SAMN05216480_11428"/>
<evidence type="ECO:0000256" key="2">
    <source>
        <dbReference type="ARBA" id="ARBA00022723"/>
    </source>
</evidence>
<feature type="domain" description="VOC" evidence="6">
    <location>
        <begin position="26"/>
        <end position="156"/>
    </location>
</feature>
<comment type="similarity">
    <text evidence="1">Belongs to the 4HPPD family.</text>
</comment>
<sequence>MSEIKNVEYGLEKIFEGAQDFLPLLGTDYIEFYVGNAKQSAHYYKTAFGFQSFAYKGLETGSKEETSYVLKQDKIRIVLTTPLNSNSPINQHLLKHGDGVKVVALWVEDATKSWEETTKRGAKSFMKPTVEKDEMGEVIRSGIHTYGDVVHVFVERKNYNGLFLPGFEKWESDYNPSPVGFKFVDHMVGNVGWGEMNQWVKWYEDVMGFVNFLSFDDKQIHTEYSALMSKVMSNGNGRIKFPINEPAEGNKRSQIEEYLDFYEGPGVQHIAVATDDIIHTVKELRARGVEFLSAPPQAYYEDIPNRLGAHMSIMKENISDLQDLAILVDADEEGYLLQIFTKPVVDRPTLFFEIIQRMGAKGFGAGNFKALFESIEREQERRGTL</sequence>
<dbReference type="AlphaFoldDB" id="A0A1I7IA80"/>
<keyword evidence="8" id="KW-1185">Reference proteome</keyword>
<dbReference type="CDD" id="cd08342">
    <property type="entry name" value="HPPD_N_like"/>
    <property type="match status" value="1"/>
</dbReference>
<evidence type="ECO:0000256" key="4">
    <source>
        <dbReference type="ARBA" id="ARBA00023004"/>
    </source>
</evidence>
<keyword evidence="7" id="KW-0223">Dioxygenase</keyword>
<dbReference type="Pfam" id="PF13669">
    <property type="entry name" value="Glyoxalase_4"/>
    <property type="match status" value="1"/>
</dbReference>
<dbReference type="InterPro" id="IPR029068">
    <property type="entry name" value="Glyas_Bleomycin-R_OHBP_Dase"/>
</dbReference>
<dbReference type="EMBL" id="FPBK01000014">
    <property type="protein sequence ID" value="SFU69828.1"/>
    <property type="molecule type" value="Genomic_DNA"/>
</dbReference>
<keyword evidence="4 5" id="KW-0408">Iron</keyword>
<dbReference type="SUPFAM" id="SSF54593">
    <property type="entry name" value="Glyoxalase/Bleomycin resistance protein/Dihydroxybiphenyl dioxygenase"/>
    <property type="match status" value="1"/>
</dbReference>
<accession>A0A1I7IA80</accession>
<dbReference type="InterPro" id="IPR005956">
    <property type="entry name" value="4OHPhenylPyrv_dOase"/>
</dbReference>
<feature type="binding site" evidence="5">
    <location>
        <position position="186"/>
    </location>
    <ligand>
        <name>Fe cation</name>
        <dbReference type="ChEBI" id="CHEBI:24875"/>
    </ligand>
</feature>
<evidence type="ECO:0000256" key="1">
    <source>
        <dbReference type="ARBA" id="ARBA00005877"/>
    </source>
</evidence>
<dbReference type="GO" id="GO:0003868">
    <property type="term" value="F:4-hydroxyphenylpyruvate dioxygenase activity"/>
    <property type="evidence" value="ECO:0007669"/>
    <property type="project" value="InterPro"/>
</dbReference>
<keyword evidence="3" id="KW-0677">Repeat</keyword>
<dbReference type="Pfam" id="PF00903">
    <property type="entry name" value="Glyoxalase"/>
    <property type="match status" value="1"/>
</dbReference>
<protein>
    <submittedName>
        <fullName evidence="7">4-hydroxyphenylpyruvate dioxygenase</fullName>
    </submittedName>
</protein>
<dbReference type="GO" id="GO:0006572">
    <property type="term" value="P:L-tyrosine catabolic process"/>
    <property type="evidence" value="ECO:0007669"/>
    <property type="project" value="TreeGrafter"/>
</dbReference>
<dbReference type="InterPro" id="IPR041735">
    <property type="entry name" value="4OHPhenylPyrv_dOase_C"/>
</dbReference>
<comment type="cofactor">
    <cofactor evidence="5">
        <name>Fe cation</name>
        <dbReference type="ChEBI" id="CHEBI:24875"/>
    </cofactor>
    <text evidence="5">Binds 1 Fe cation per subunit.</text>
</comment>
<name>A0A1I7IA80_9FLAO</name>
<evidence type="ECO:0000259" key="6">
    <source>
        <dbReference type="PROSITE" id="PS51819"/>
    </source>
</evidence>
<dbReference type="GO" id="GO:0046872">
    <property type="term" value="F:metal ion binding"/>
    <property type="evidence" value="ECO:0007669"/>
    <property type="project" value="UniProtKB-KW"/>
</dbReference>
<dbReference type="CDD" id="cd07250">
    <property type="entry name" value="HPPD_C_like"/>
    <property type="match status" value="1"/>
</dbReference>
<dbReference type="Gene3D" id="3.10.180.10">
    <property type="entry name" value="2,3-Dihydroxybiphenyl 1,2-Dioxygenase, domain 1"/>
    <property type="match status" value="2"/>
</dbReference>
<keyword evidence="2 5" id="KW-0479">Metal-binding</keyword>
<dbReference type="PANTHER" id="PTHR11959:SF1">
    <property type="entry name" value="4-HYDROXYPHENYLPYRUVATE DIOXYGENASE"/>
    <property type="match status" value="1"/>
</dbReference>
<proteinExistence type="inferred from homology"/>
<evidence type="ECO:0000313" key="8">
    <source>
        <dbReference type="Proteomes" id="UP000199138"/>
    </source>
</evidence>
<evidence type="ECO:0000313" key="7">
    <source>
        <dbReference type="EMBL" id="SFU69828.1"/>
    </source>
</evidence>
<keyword evidence="7" id="KW-0670">Pyruvate</keyword>
<dbReference type="PIRSF" id="PIRSF009283">
    <property type="entry name" value="HPP_dOase"/>
    <property type="match status" value="1"/>
</dbReference>
<organism evidence="7 8">
    <name type="scientific">Pustulibacterium marinum</name>
    <dbReference type="NCBI Taxonomy" id="1224947"/>
    <lineage>
        <taxon>Bacteria</taxon>
        <taxon>Pseudomonadati</taxon>
        <taxon>Bacteroidota</taxon>
        <taxon>Flavobacteriia</taxon>
        <taxon>Flavobacteriales</taxon>
        <taxon>Flavobacteriaceae</taxon>
        <taxon>Pustulibacterium</taxon>
    </lineage>
</organism>
<dbReference type="PROSITE" id="PS51819">
    <property type="entry name" value="VOC"/>
    <property type="match status" value="2"/>
</dbReference>
<dbReference type="InterPro" id="IPR041736">
    <property type="entry name" value="4OHPhenylPyrv_dOase_N"/>
</dbReference>
<gene>
    <name evidence="7" type="ORF">SAMN05216480_11428</name>
</gene>
<evidence type="ECO:0000256" key="5">
    <source>
        <dbReference type="PIRSR" id="PIRSR009283-1"/>
    </source>
</evidence>
<reference evidence="7 8" key="1">
    <citation type="submission" date="2016-10" db="EMBL/GenBank/DDBJ databases">
        <authorList>
            <person name="de Groot N.N."/>
        </authorList>
    </citation>
    <scope>NUCLEOTIDE SEQUENCE [LARGE SCALE GENOMIC DNA]</scope>
    <source>
        <strain evidence="7 8">CGMCC 1.12333</strain>
    </source>
</reference>
<dbReference type="NCBIfam" id="TIGR01263">
    <property type="entry name" value="4HPPD"/>
    <property type="match status" value="1"/>
</dbReference>
<evidence type="ECO:0000256" key="3">
    <source>
        <dbReference type="ARBA" id="ARBA00022737"/>
    </source>
</evidence>
<feature type="domain" description="VOC" evidence="6">
    <location>
        <begin position="183"/>
        <end position="342"/>
    </location>
</feature>
<keyword evidence="7" id="KW-0560">Oxidoreductase</keyword>
<dbReference type="PANTHER" id="PTHR11959">
    <property type="entry name" value="4-HYDROXYPHENYLPYRUVATE DIOXYGENASE"/>
    <property type="match status" value="1"/>
</dbReference>
<dbReference type="FunFam" id="3.10.180.10:FF:000001">
    <property type="entry name" value="4-hydroxyphenylpyruvate dioxygenase"/>
    <property type="match status" value="1"/>
</dbReference>
<feature type="binding site" evidence="5">
    <location>
        <position position="269"/>
    </location>
    <ligand>
        <name>Fe cation</name>
        <dbReference type="ChEBI" id="CHEBI:24875"/>
    </ligand>
</feature>
<feature type="binding site" evidence="5">
    <location>
        <position position="353"/>
    </location>
    <ligand>
        <name>Fe cation</name>
        <dbReference type="ChEBI" id="CHEBI:24875"/>
    </ligand>
</feature>
<dbReference type="RefSeq" id="WP_394331596.1">
    <property type="nucleotide sequence ID" value="NZ_FPBK01000014.1"/>
</dbReference>